<dbReference type="AlphaFoldDB" id="C7MH78"/>
<reference evidence="2 3" key="1">
    <citation type="journal article" date="2009" name="Stand. Genomic Sci.">
        <title>Complete genome sequence of Brachybacterium faecium type strain (Schefferle 6-10).</title>
        <authorList>
            <person name="Lapidus A."/>
            <person name="Pukall R."/>
            <person name="Labuttii K."/>
            <person name="Copeland A."/>
            <person name="Del Rio T.G."/>
            <person name="Nolan M."/>
            <person name="Chen F."/>
            <person name="Lucas S."/>
            <person name="Tice H."/>
            <person name="Cheng J.F."/>
            <person name="Bruce D."/>
            <person name="Goodwin L."/>
            <person name="Pitluck S."/>
            <person name="Rohde M."/>
            <person name="Goker M."/>
            <person name="Pati A."/>
            <person name="Ivanova N."/>
            <person name="Mavrommatis K."/>
            <person name="Chen A."/>
            <person name="Palaniappan K."/>
            <person name="D'haeseleer P."/>
            <person name="Chain P."/>
            <person name="Bristow J."/>
            <person name="Eisen J.A."/>
            <person name="Markowitz V."/>
            <person name="Hugenholtz P."/>
            <person name="Kyrpides N.C."/>
            <person name="Klenk H.P."/>
        </authorList>
    </citation>
    <scope>NUCLEOTIDE SEQUENCE [LARGE SCALE GENOMIC DNA]</scope>
    <source>
        <strain evidence="3">ATCC 43885 / DSM 4810 / JCM 11609 / LMG 19847 / NBRC 14762 / NCIMB 9860 / 6-10</strain>
    </source>
</reference>
<keyword evidence="1" id="KW-0812">Transmembrane</keyword>
<dbReference type="Proteomes" id="UP000001919">
    <property type="component" value="Chromosome"/>
</dbReference>
<evidence type="ECO:0000256" key="1">
    <source>
        <dbReference type="SAM" id="Phobius"/>
    </source>
</evidence>
<evidence type="ECO:0000313" key="2">
    <source>
        <dbReference type="EMBL" id="ACU86526.1"/>
    </source>
</evidence>
<dbReference type="STRING" id="446465.Bfae_27590"/>
<dbReference type="Pfam" id="PF14019">
    <property type="entry name" value="DUF4235"/>
    <property type="match status" value="1"/>
</dbReference>
<proteinExistence type="predicted"/>
<feature type="transmembrane region" description="Helical" evidence="1">
    <location>
        <begin position="13"/>
        <end position="34"/>
    </location>
</feature>
<dbReference type="HOGENOM" id="CLU_157972_0_0_11"/>
<protein>
    <recommendedName>
        <fullName evidence="4">DUF4235 domain-containing protein</fullName>
    </recommendedName>
</protein>
<accession>C7MH78</accession>
<name>C7MH78_BRAFD</name>
<dbReference type="PATRIC" id="fig|446465.5.peg.2727"/>
<keyword evidence="1" id="KW-0472">Membrane</keyword>
<dbReference type="KEGG" id="bfa:Bfae_27590"/>
<dbReference type="EMBL" id="CP001643">
    <property type="protein sequence ID" value="ACU86526.1"/>
    <property type="molecule type" value="Genomic_DNA"/>
</dbReference>
<evidence type="ECO:0008006" key="4">
    <source>
        <dbReference type="Google" id="ProtNLM"/>
    </source>
</evidence>
<dbReference type="OrthoDB" id="5244650at2"/>
<gene>
    <name evidence="2" type="ordered locus">Bfae_27590</name>
</gene>
<evidence type="ECO:0000313" key="3">
    <source>
        <dbReference type="Proteomes" id="UP000001919"/>
    </source>
</evidence>
<organism evidence="2 3">
    <name type="scientific">Brachybacterium faecium (strain ATCC 43885 / DSM 4810 / JCM 11609 / LMG 19847 / NBRC 14762 / NCIMB 9860 / 6-10)</name>
    <dbReference type="NCBI Taxonomy" id="446465"/>
    <lineage>
        <taxon>Bacteria</taxon>
        <taxon>Bacillati</taxon>
        <taxon>Actinomycetota</taxon>
        <taxon>Actinomycetes</taxon>
        <taxon>Micrococcales</taxon>
        <taxon>Dermabacteraceae</taxon>
        <taxon>Brachybacterium</taxon>
    </lineage>
</organism>
<keyword evidence="3" id="KW-1185">Reference proteome</keyword>
<dbReference type="InterPro" id="IPR025329">
    <property type="entry name" value="DUF4235"/>
</dbReference>
<sequence length="98" mass="10551">MPHQRSTSTTAKLLYRPVGLASGILSGAIAGLLFKQLWKLATPSHTKDTPKALESEFPLREILLAAALQGAIYAMVKALVDRGGARAFEKTFGEWPGD</sequence>
<dbReference type="eggNOG" id="ENOG50330B5">
    <property type="taxonomic scope" value="Bacteria"/>
</dbReference>
<keyword evidence="1" id="KW-1133">Transmembrane helix</keyword>